<name>A0ABX5LIN8_9BACT</name>
<comment type="caution">
    <text evidence="1">The sequence shown here is derived from an EMBL/GenBank/DDBJ whole genome shotgun (WGS) entry which is preliminary data.</text>
</comment>
<reference evidence="1 2" key="1">
    <citation type="submission" date="2018-05" db="EMBL/GenBank/DDBJ databases">
        <title>Animal gut microbial communities from fecal samples from Wisconsin, USA.</title>
        <authorList>
            <person name="Neumann A."/>
        </authorList>
    </citation>
    <scope>NUCLEOTIDE SEQUENCE [LARGE SCALE GENOMIC DNA]</scope>
    <source>
        <strain evidence="1 2">UWS4</strain>
    </source>
</reference>
<evidence type="ECO:0000313" key="1">
    <source>
        <dbReference type="EMBL" id="PWK81216.1"/>
    </source>
</evidence>
<organism evidence="1 2">
    <name type="scientific">Hallerella porci</name>
    <dbReference type="NCBI Taxonomy" id="1945871"/>
    <lineage>
        <taxon>Bacteria</taxon>
        <taxon>Pseudomonadati</taxon>
        <taxon>Fibrobacterota</taxon>
        <taxon>Fibrobacteria</taxon>
        <taxon>Fibrobacterales</taxon>
        <taxon>Fibrobacteraceae</taxon>
        <taxon>Hallerella</taxon>
    </lineage>
</organism>
<evidence type="ECO:0000313" key="2">
    <source>
        <dbReference type="Proteomes" id="UP000245523"/>
    </source>
</evidence>
<sequence>MKKFIPIFPLEIHRRERAYRIIQMRPLILQLISYTKFRIN</sequence>
<protein>
    <submittedName>
        <fullName evidence="1">Uncharacterized protein</fullName>
    </submittedName>
</protein>
<dbReference type="Proteomes" id="UP000245523">
    <property type="component" value="Unassembled WGS sequence"/>
</dbReference>
<dbReference type="EMBL" id="QGHD01000072">
    <property type="protein sequence ID" value="PWK81216.1"/>
    <property type="molecule type" value="Genomic_DNA"/>
</dbReference>
<proteinExistence type="predicted"/>
<keyword evidence="2" id="KW-1185">Reference proteome</keyword>
<accession>A0ABX5LIN8</accession>
<gene>
    <name evidence="1" type="ORF">B0H50_1721</name>
</gene>